<keyword evidence="3" id="KW-1185">Reference proteome</keyword>
<dbReference type="GeneID" id="25277160"/>
<evidence type="ECO:0000313" key="2">
    <source>
        <dbReference type="EMBL" id="KEF60654.1"/>
    </source>
</evidence>
<evidence type="ECO:0000256" key="1">
    <source>
        <dbReference type="SAM" id="Phobius"/>
    </source>
</evidence>
<keyword evidence="1" id="KW-0472">Membrane</keyword>
<comment type="caution">
    <text evidence="2">The sequence shown here is derived from an EMBL/GenBank/DDBJ whole genome shotgun (WGS) entry which is preliminary data.</text>
</comment>
<keyword evidence="1" id="KW-1133">Transmembrane helix</keyword>
<keyword evidence="1" id="KW-0812">Transmembrane</keyword>
<dbReference type="PANTHER" id="PTHR42083">
    <property type="entry name" value="MARVEL DOMAIN-CONTAINING PROTEIN"/>
    <property type="match status" value="1"/>
</dbReference>
<protein>
    <recommendedName>
        <fullName evidence="4">MARVEL domain-containing protein</fullName>
    </recommendedName>
</protein>
<feature type="transmembrane region" description="Helical" evidence="1">
    <location>
        <begin position="72"/>
        <end position="96"/>
    </location>
</feature>
<feature type="transmembrane region" description="Helical" evidence="1">
    <location>
        <begin position="103"/>
        <end position="125"/>
    </location>
</feature>
<organism evidence="2 3">
    <name type="scientific">Exophiala aquamarina CBS 119918</name>
    <dbReference type="NCBI Taxonomy" id="1182545"/>
    <lineage>
        <taxon>Eukaryota</taxon>
        <taxon>Fungi</taxon>
        <taxon>Dikarya</taxon>
        <taxon>Ascomycota</taxon>
        <taxon>Pezizomycotina</taxon>
        <taxon>Eurotiomycetes</taxon>
        <taxon>Chaetothyriomycetidae</taxon>
        <taxon>Chaetothyriales</taxon>
        <taxon>Herpotrichiellaceae</taxon>
        <taxon>Exophiala</taxon>
    </lineage>
</organism>
<accession>A0A072PKL8</accession>
<dbReference type="HOGENOM" id="CLU_096567_1_1_1"/>
<sequence length="191" mass="21288">MKPARVRNLVNRKGALWARAKSQAKIWKGTTIFHFILRLLQLVAGLVVVGMYGKYLNRAVKVDVYADGKWVYAVVVGSVAAASAITFMCAAGFLHFGTVAVCFAWDWVLVILFAALTGIFGSMYMPERVEMDEDIQYMKIAVIFDLINLGLWFASAVWSTFAFCRARKFQIYGRKKAGGERRVARAPSATS</sequence>
<evidence type="ECO:0000313" key="3">
    <source>
        <dbReference type="Proteomes" id="UP000027920"/>
    </source>
</evidence>
<dbReference type="RefSeq" id="XP_013263244.1">
    <property type="nucleotide sequence ID" value="XM_013407790.1"/>
</dbReference>
<dbReference type="Proteomes" id="UP000027920">
    <property type="component" value="Unassembled WGS sequence"/>
</dbReference>
<dbReference type="OrthoDB" id="5363290at2759"/>
<evidence type="ECO:0008006" key="4">
    <source>
        <dbReference type="Google" id="ProtNLM"/>
    </source>
</evidence>
<name>A0A072PKL8_9EURO</name>
<dbReference type="AlphaFoldDB" id="A0A072PKL8"/>
<feature type="transmembrane region" description="Helical" evidence="1">
    <location>
        <begin position="31"/>
        <end position="52"/>
    </location>
</feature>
<proteinExistence type="predicted"/>
<feature type="transmembrane region" description="Helical" evidence="1">
    <location>
        <begin position="137"/>
        <end position="164"/>
    </location>
</feature>
<dbReference type="VEuPathDB" id="FungiDB:A1O9_02215"/>
<dbReference type="PANTHER" id="PTHR42083:SF1">
    <property type="entry name" value="MARVEL DOMAIN-CONTAINING PROTEIN"/>
    <property type="match status" value="1"/>
</dbReference>
<dbReference type="EMBL" id="AMGV01000002">
    <property type="protein sequence ID" value="KEF60654.1"/>
    <property type="molecule type" value="Genomic_DNA"/>
</dbReference>
<gene>
    <name evidence="2" type="ORF">A1O9_02215</name>
</gene>
<reference evidence="2 3" key="1">
    <citation type="submission" date="2013-03" db="EMBL/GenBank/DDBJ databases">
        <title>The Genome Sequence of Exophiala aquamarina CBS 119918.</title>
        <authorList>
            <consortium name="The Broad Institute Genomics Platform"/>
            <person name="Cuomo C."/>
            <person name="de Hoog S."/>
            <person name="Gorbushina A."/>
            <person name="Walker B."/>
            <person name="Young S.K."/>
            <person name="Zeng Q."/>
            <person name="Gargeya S."/>
            <person name="Fitzgerald M."/>
            <person name="Haas B."/>
            <person name="Abouelleil A."/>
            <person name="Allen A.W."/>
            <person name="Alvarado L."/>
            <person name="Arachchi H.M."/>
            <person name="Berlin A.M."/>
            <person name="Chapman S.B."/>
            <person name="Gainer-Dewar J."/>
            <person name="Goldberg J."/>
            <person name="Griggs A."/>
            <person name="Gujja S."/>
            <person name="Hansen M."/>
            <person name="Howarth C."/>
            <person name="Imamovic A."/>
            <person name="Ireland A."/>
            <person name="Larimer J."/>
            <person name="McCowan C."/>
            <person name="Murphy C."/>
            <person name="Pearson M."/>
            <person name="Poon T.W."/>
            <person name="Priest M."/>
            <person name="Roberts A."/>
            <person name="Saif S."/>
            <person name="Shea T."/>
            <person name="Sisk P."/>
            <person name="Sykes S."/>
            <person name="Wortman J."/>
            <person name="Nusbaum C."/>
            <person name="Birren B."/>
        </authorList>
    </citation>
    <scope>NUCLEOTIDE SEQUENCE [LARGE SCALE GENOMIC DNA]</scope>
    <source>
        <strain evidence="2 3">CBS 119918</strain>
    </source>
</reference>